<dbReference type="AlphaFoldDB" id="D0LVT1"/>
<evidence type="ECO:0000256" key="1">
    <source>
        <dbReference type="SAM" id="Phobius"/>
    </source>
</evidence>
<dbReference type="EMBL" id="CP001804">
    <property type="protein sequence ID" value="ACY14065.1"/>
    <property type="molecule type" value="Genomic_DNA"/>
</dbReference>
<reference evidence="2 3" key="1">
    <citation type="journal article" date="2010" name="Stand. Genomic Sci.">
        <title>Complete genome sequence of Haliangium ochraceum type strain (SMP-2).</title>
        <authorList>
            <consortium name="US DOE Joint Genome Institute (JGI-PGF)"/>
            <person name="Ivanova N."/>
            <person name="Daum C."/>
            <person name="Lang E."/>
            <person name="Abt B."/>
            <person name="Kopitz M."/>
            <person name="Saunders E."/>
            <person name="Lapidus A."/>
            <person name="Lucas S."/>
            <person name="Glavina Del Rio T."/>
            <person name="Nolan M."/>
            <person name="Tice H."/>
            <person name="Copeland A."/>
            <person name="Cheng J.F."/>
            <person name="Chen F."/>
            <person name="Bruce D."/>
            <person name="Goodwin L."/>
            <person name="Pitluck S."/>
            <person name="Mavromatis K."/>
            <person name="Pati A."/>
            <person name="Mikhailova N."/>
            <person name="Chen A."/>
            <person name="Palaniappan K."/>
            <person name="Land M."/>
            <person name="Hauser L."/>
            <person name="Chang Y.J."/>
            <person name="Jeffries C.D."/>
            <person name="Detter J.C."/>
            <person name="Brettin T."/>
            <person name="Rohde M."/>
            <person name="Goker M."/>
            <person name="Bristow J."/>
            <person name="Markowitz V."/>
            <person name="Eisen J.A."/>
            <person name="Hugenholtz P."/>
            <person name="Kyrpides N.C."/>
            <person name="Klenk H.P."/>
        </authorList>
    </citation>
    <scope>NUCLEOTIDE SEQUENCE [LARGE SCALE GENOMIC DNA]</scope>
    <source>
        <strain evidence="3">DSM 14365 / CIP 107738 / JCM 11303 / AJ 13395 / SMP-2</strain>
    </source>
</reference>
<dbReference type="STRING" id="502025.Hoch_1513"/>
<evidence type="ECO:0000313" key="3">
    <source>
        <dbReference type="Proteomes" id="UP000001880"/>
    </source>
</evidence>
<keyword evidence="1" id="KW-0812">Transmembrane</keyword>
<dbReference type="KEGG" id="hoh:Hoch_1513"/>
<keyword evidence="3" id="KW-1185">Reference proteome</keyword>
<name>D0LVT1_HALO1</name>
<dbReference type="RefSeq" id="WP_012826674.1">
    <property type="nucleotide sequence ID" value="NC_013440.1"/>
</dbReference>
<dbReference type="HOGENOM" id="CLU_1353058_0_0_7"/>
<keyword evidence="1" id="KW-0472">Membrane</keyword>
<organism evidence="2 3">
    <name type="scientific">Haliangium ochraceum (strain DSM 14365 / JCM 11303 / SMP-2)</name>
    <dbReference type="NCBI Taxonomy" id="502025"/>
    <lineage>
        <taxon>Bacteria</taxon>
        <taxon>Pseudomonadati</taxon>
        <taxon>Myxococcota</taxon>
        <taxon>Polyangia</taxon>
        <taxon>Haliangiales</taxon>
        <taxon>Kofleriaceae</taxon>
        <taxon>Haliangium</taxon>
    </lineage>
</organism>
<feature type="transmembrane region" description="Helical" evidence="1">
    <location>
        <begin position="28"/>
        <end position="47"/>
    </location>
</feature>
<keyword evidence="1" id="KW-1133">Transmembrane helix</keyword>
<evidence type="ECO:0000313" key="2">
    <source>
        <dbReference type="EMBL" id="ACY14065.1"/>
    </source>
</evidence>
<proteinExistence type="predicted"/>
<dbReference type="Proteomes" id="UP000001880">
    <property type="component" value="Chromosome"/>
</dbReference>
<dbReference type="OrthoDB" id="5540133at2"/>
<sequence>MNDTQHYEFHDLQQLQRRLARNEARTRLLFRGSLLVALLALLIWAPAALSEPDTPFGGVFDDMYYFSPNTPAVADEINSNFARLRSLDVENAEAIANLAVSPVNGNRLVNGTVANAHIANGSITANKLANDAVSSQVRDYIREKCFISIGWRDNCEGCSKTPSRFARHRVGRSSNGCDGGGGQFNCSNGWAAVGAAGKNVGDDQFYVRLECN</sequence>
<accession>D0LVT1</accession>
<gene>
    <name evidence="2" type="ordered locus">Hoch_1513</name>
</gene>
<protein>
    <submittedName>
        <fullName evidence="2">Uncharacterized protein</fullName>
    </submittedName>
</protein>